<proteinExistence type="predicted"/>
<keyword evidence="2" id="KW-1185">Reference proteome</keyword>
<gene>
    <name evidence="1" type="ORF">SAMN05216557_101965</name>
</gene>
<protein>
    <submittedName>
        <fullName evidence="1">Uncharacterized protein</fullName>
    </submittedName>
</protein>
<organism evidence="1 2">
    <name type="scientific">Sphingomonas carotinifaciens</name>
    <dbReference type="NCBI Taxonomy" id="1166323"/>
    <lineage>
        <taxon>Bacteria</taxon>
        <taxon>Pseudomonadati</taxon>
        <taxon>Pseudomonadota</taxon>
        <taxon>Alphaproteobacteria</taxon>
        <taxon>Sphingomonadales</taxon>
        <taxon>Sphingomonadaceae</taxon>
        <taxon>Sphingomonas</taxon>
    </lineage>
</organism>
<dbReference type="Proteomes" id="UP000323502">
    <property type="component" value="Unassembled WGS sequence"/>
</dbReference>
<evidence type="ECO:0000313" key="1">
    <source>
        <dbReference type="EMBL" id="SDE89756.1"/>
    </source>
</evidence>
<reference evidence="1 2" key="1">
    <citation type="submission" date="2016-10" db="EMBL/GenBank/DDBJ databases">
        <authorList>
            <person name="Varghese N."/>
            <person name="Submissions S."/>
        </authorList>
    </citation>
    <scope>NUCLEOTIDE SEQUENCE [LARGE SCALE GENOMIC DNA]</scope>
    <source>
        <strain evidence="1 2">S7-754</strain>
    </source>
</reference>
<evidence type="ECO:0000313" key="2">
    <source>
        <dbReference type="Proteomes" id="UP000323502"/>
    </source>
</evidence>
<dbReference type="EMBL" id="FNBI01000001">
    <property type="protein sequence ID" value="SDE89756.1"/>
    <property type="molecule type" value="Genomic_DNA"/>
</dbReference>
<name>A0A1G7GNT1_9SPHN</name>
<sequence length="35" mass="3534">MFQLSTLRHQIASVAGALVFAAIAISAAVPVVPIA</sequence>
<dbReference type="AlphaFoldDB" id="A0A1G7GNT1"/>
<accession>A0A1G7GNT1</accession>